<dbReference type="NCBIfam" id="NF003467">
    <property type="entry name" value="PRK05092.1"/>
    <property type="match status" value="1"/>
</dbReference>
<keyword evidence="1 7" id="KW-0808">Transferase</keyword>
<dbReference type="InterPro" id="IPR043519">
    <property type="entry name" value="NT_sf"/>
</dbReference>
<reference evidence="12" key="1">
    <citation type="submission" date="2018-10" db="EMBL/GenBank/DDBJ databases">
        <authorList>
            <person name="Peiro R."/>
            <person name="Begona"/>
            <person name="Cbmso G."/>
            <person name="Lopez M."/>
            <person name="Gonzalez S."/>
            <person name="Sacristan E."/>
            <person name="Castillo E."/>
        </authorList>
    </citation>
    <scope>NUCLEOTIDE SEQUENCE [LARGE SCALE GENOMIC DNA]</scope>
</reference>
<dbReference type="SUPFAM" id="SSF81891">
    <property type="entry name" value="Poly A polymerase C-terminal region-like"/>
    <property type="match status" value="1"/>
</dbReference>
<feature type="region of interest" description="Uridylyltransferase" evidence="7">
    <location>
        <begin position="1"/>
        <end position="406"/>
    </location>
</feature>
<comment type="catalytic activity">
    <reaction evidence="7">
        <text>[protein-PII]-uridylyl-L-tyrosine + H2O = [protein-PII]-L-tyrosine + UMP + H(+)</text>
        <dbReference type="Rhea" id="RHEA:48600"/>
        <dbReference type="Rhea" id="RHEA-COMP:12147"/>
        <dbReference type="Rhea" id="RHEA-COMP:12148"/>
        <dbReference type="ChEBI" id="CHEBI:15377"/>
        <dbReference type="ChEBI" id="CHEBI:15378"/>
        <dbReference type="ChEBI" id="CHEBI:46858"/>
        <dbReference type="ChEBI" id="CHEBI:57865"/>
        <dbReference type="ChEBI" id="CHEBI:90602"/>
    </reaction>
</comment>
<keyword evidence="2 7" id="KW-0548">Nucleotidyltransferase</keyword>
<dbReference type="Proteomes" id="UP000289200">
    <property type="component" value="Unassembled WGS sequence"/>
</dbReference>
<dbReference type="SUPFAM" id="SSF55021">
    <property type="entry name" value="ACT-like"/>
    <property type="match status" value="2"/>
</dbReference>
<keyword evidence="4 7" id="KW-0378">Hydrolase</keyword>
<dbReference type="PROSITE" id="PS51831">
    <property type="entry name" value="HD"/>
    <property type="match status" value="1"/>
</dbReference>
<dbReference type="InterPro" id="IPR002912">
    <property type="entry name" value="ACT_dom"/>
</dbReference>
<dbReference type="GO" id="GO:0006808">
    <property type="term" value="P:regulation of nitrogen utilization"/>
    <property type="evidence" value="ECO:0007669"/>
    <property type="project" value="UniProtKB-UniRule"/>
</dbReference>
<evidence type="ECO:0000256" key="6">
    <source>
        <dbReference type="ARBA" id="ARBA00023268"/>
    </source>
</evidence>
<dbReference type="HAMAP" id="MF_00277">
    <property type="entry name" value="PII_uridylyl_transf"/>
    <property type="match status" value="1"/>
</dbReference>
<dbReference type="InterPro" id="IPR013546">
    <property type="entry name" value="PII_UdlTrfase/GS_AdlTrfase"/>
</dbReference>
<accession>A0A447D0T6</accession>
<comment type="caution">
    <text evidence="11">The sequence shown here is derived from an EMBL/GenBank/DDBJ whole genome shotgun (WGS) entry which is preliminary data.</text>
</comment>
<evidence type="ECO:0000256" key="3">
    <source>
        <dbReference type="ARBA" id="ARBA00022737"/>
    </source>
</evidence>
<dbReference type="InterPro" id="IPR006674">
    <property type="entry name" value="HD_domain"/>
</dbReference>
<dbReference type="PIRSF" id="PIRSF006288">
    <property type="entry name" value="PII_uridyltransf"/>
    <property type="match status" value="1"/>
</dbReference>
<dbReference type="CDD" id="cd04899">
    <property type="entry name" value="ACT_ACR-UUR-like_2"/>
    <property type="match status" value="1"/>
</dbReference>
<keyword evidence="3" id="KW-0677">Repeat</keyword>
<dbReference type="AlphaFoldDB" id="A0A447D0T6"/>
<dbReference type="SMART" id="SM00471">
    <property type="entry name" value="HDc"/>
    <property type="match status" value="1"/>
</dbReference>
<dbReference type="Pfam" id="PF01842">
    <property type="entry name" value="ACT"/>
    <property type="match status" value="1"/>
</dbReference>
<feature type="domain" description="HD" evidence="10">
    <location>
        <begin position="525"/>
        <end position="648"/>
    </location>
</feature>
<evidence type="ECO:0000256" key="2">
    <source>
        <dbReference type="ARBA" id="ARBA00022695"/>
    </source>
</evidence>
<proteinExistence type="inferred from homology"/>
<comment type="cofactor">
    <cofactor evidence="7">
        <name>Mg(2+)</name>
        <dbReference type="ChEBI" id="CHEBI:18420"/>
    </cofactor>
</comment>
<feature type="domain" description="ACT" evidence="9">
    <location>
        <begin position="766"/>
        <end position="847"/>
    </location>
</feature>
<evidence type="ECO:0000256" key="4">
    <source>
        <dbReference type="ARBA" id="ARBA00022801"/>
    </source>
</evidence>
<dbReference type="Gene3D" id="3.30.460.10">
    <property type="entry name" value="Beta Polymerase, domain 2"/>
    <property type="match status" value="1"/>
</dbReference>
<protein>
    <recommendedName>
        <fullName evidence="7">Bifunctional uridylyltransferase/uridylyl-removing enzyme</fullName>
        <shortName evidence="7">UTase/UR</shortName>
    </recommendedName>
    <alternativeName>
        <fullName evidence="7">Bifunctional [protein-PII] modification enzyme</fullName>
    </alternativeName>
    <alternativeName>
        <fullName evidence="7">Bifunctional nitrogen sensor protein</fullName>
    </alternativeName>
    <domain>
        <recommendedName>
            <fullName evidence="7">[Protein-PII] uridylyltransferase</fullName>
            <shortName evidence="7">PII uridylyltransferase</shortName>
            <shortName evidence="7">UTase</shortName>
            <ecNumber evidence="7">2.7.7.59</ecNumber>
        </recommendedName>
    </domain>
    <domain>
        <recommendedName>
            <fullName evidence="7">[Protein-PII]-UMP uridylyl-removing enzyme</fullName>
            <shortName evidence="7">UR</shortName>
            <ecNumber evidence="7">3.1.4.-</ecNumber>
        </recommendedName>
    </domain>
</protein>
<feature type="region of interest" description="Uridylyl-removing" evidence="7">
    <location>
        <begin position="407"/>
        <end position="765"/>
    </location>
</feature>
<keyword evidence="6 7" id="KW-0511">Multifunctional enzyme</keyword>
<keyword evidence="5 7" id="KW-0460">Magnesium</keyword>
<dbReference type="EC" id="2.7.7.59" evidence="7"/>
<dbReference type="InterPro" id="IPR010043">
    <property type="entry name" value="UTase/UR"/>
</dbReference>
<dbReference type="PANTHER" id="PTHR47320">
    <property type="entry name" value="BIFUNCTIONAL URIDYLYLTRANSFERASE/URIDYLYL-REMOVING ENZYME"/>
    <property type="match status" value="1"/>
</dbReference>
<feature type="region of interest" description="Disordered" evidence="8">
    <location>
        <begin position="949"/>
        <end position="970"/>
    </location>
</feature>
<feature type="compositionally biased region" description="Basic and acidic residues" evidence="8">
    <location>
        <begin position="949"/>
        <end position="962"/>
    </location>
</feature>
<evidence type="ECO:0000256" key="8">
    <source>
        <dbReference type="SAM" id="MobiDB-lite"/>
    </source>
</evidence>
<comment type="activity regulation">
    <text evidence="7">Uridylyltransferase (UTase) activity is inhibited by glutamine, while glutamine activates uridylyl-removing (UR) activity.</text>
</comment>
<evidence type="ECO:0000256" key="5">
    <source>
        <dbReference type="ARBA" id="ARBA00022842"/>
    </source>
</evidence>
<dbReference type="NCBIfam" id="TIGR01693">
    <property type="entry name" value="UTase_glnD"/>
    <property type="match status" value="1"/>
</dbReference>
<dbReference type="Gene3D" id="1.10.3090.10">
    <property type="entry name" value="cca-adding enzyme, domain 2"/>
    <property type="match status" value="1"/>
</dbReference>
<dbReference type="PANTHER" id="PTHR47320:SF1">
    <property type="entry name" value="BIFUNCTIONAL URIDYLYLTRANSFERASE_URIDYLYL-REMOVING ENZYME"/>
    <property type="match status" value="1"/>
</dbReference>
<gene>
    <name evidence="7 11" type="primary">glnD</name>
    <name evidence="11" type="ORF">RHODGE_RHODGE_04363</name>
</gene>
<dbReference type="GO" id="GO:0008081">
    <property type="term" value="F:phosphoric diester hydrolase activity"/>
    <property type="evidence" value="ECO:0007669"/>
    <property type="project" value="UniProtKB-UniRule"/>
</dbReference>
<dbReference type="Pfam" id="PF08335">
    <property type="entry name" value="GlnD_UR_UTase"/>
    <property type="match status" value="1"/>
</dbReference>
<comment type="similarity">
    <text evidence="7">Belongs to the GlnD family.</text>
</comment>
<evidence type="ECO:0000256" key="1">
    <source>
        <dbReference type="ARBA" id="ARBA00022679"/>
    </source>
</evidence>
<dbReference type="Pfam" id="PF01966">
    <property type="entry name" value="HD"/>
    <property type="match status" value="1"/>
</dbReference>
<dbReference type="GO" id="GO:0008773">
    <property type="term" value="F:[protein-PII] uridylyltransferase activity"/>
    <property type="evidence" value="ECO:0007669"/>
    <property type="project" value="UniProtKB-UniRule"/>
</dbReference>
<dbReference type="SUPFAM" id="SSF81593">
    <property type="entry name" value="Nucleotidyltransferase substrate binding subunit/domain"/>
    <property type="match status" value="1"/>
</dbReference>
<dbReference type="Pfam" id="PF01909">
    <property type="entry name" value="NTP_transf_2"/>
    <property type="match status" value="1"/>
</dbReference>
<dbReference type="InterPro" id="IPR002934">
    <property type="entry name" value="Polymerase_NTP_transf_dom"/>
</dbReference>
<keyword evidence="12" id="KW-1185">Reference proteome</keyword>
<dbReference type="InterPro" id="IPR045865">
    <property type="entry name" value="ACT-like_dom_sf"/>
</dbReference>
<comment type="catalytic activity">
    <reaction evidence="7">
        <text>[protein-PII]-L-tyrosine + UTP = [protein-PII]-uridylyl-L-tyrosine + diphosphate</text>
        <dbReference type="Rhea" id="RHEA:13673"/>
        <dbReference type="Rhea" id="RHEA-COMP:12147"/>
        <dbReference type="Rhea" id="RHEA-COMP:12148"/>
        <dbReference type="ChEBI" id="CHEBI:33019"/>
        <dbReference type="ChEBI" id="CHEBI:46398"/>
        <dbReference type="ChEBI" id="CHEBI:46858"/>
        <dbReference type="ChEBI" id="CHEBI:90602"/>
        <dbReference type="EC" id="2.7.7.59"/>
    </reaction>
</comment>
<comment type="function">
    <text evidence="7">Modifies, by uridylylation and deuridylylation, the PII regulatory proteins (GlnB and homologs), in response to the nitrogen status of the cell that GlnD senses through the glutamine level. Under low glutamine levels, catalyzes the conversion of the PII proteins and UTP to PII-UMP and PPi, while under higher glutamine levels, GlnD hydrolyzes PII-UMP to PII and UMP (deuridylylation). Thus, controls uridylylation state and activity of the PII proteins, and plays an important role in the regulation of nitrogen metabolism.</text>
</comment>
<evidence type="ECO:0000259" key="9">
    <source>
        <dbReference type="PROSITE" id="PS51671"/>
    </source>
</evidence>
<dbReference type="Gene3D" id="3.30.70.260">
    <property type="match status" value="1"/>
</dbReference>
<name>A0A447D0T6_9BRAD</name>
<evidence type="ECO:0000256" key="7">
    <source>
        <dbReference type="HAMAP-Rule" id="MF_00277"/>
    </source>
</evidence>
<dbReference type="CDD" id="cd05401">
    <property type="entry name" value="NT_GlnE_GlnD_like"/>
    <property type="match status" value="1"/>
</dbReference>
<comment type="domain">
    <text evidence="7">Has four distinct domains: an N-terminal nucleotidyltransferase (NT) domain responsible for UTase activity, a central HD domain that encodes UR activity, and two C-terminal ACT domains that seem to have a role in glutamine sensing.</text>
</comment>
<organism evidence="11 12">
    <name type="scientific">Rhodoplanes serenus</name>
    <dbReference type="NCBI Taxonomy" id="200615"/>
    <lineage>
        <taxon>Bacteria</taxon>
        <taxon>Pseudomonadati</taxon>
        <taxon>Pseudomonadota</taxon>
        <taxon>Alphaproteobacteria</taxon>
        <taxon>Hyphomicrobiales</taxon>
        <taxon>Nitrobacteraceae</taxon>
        <taxon>Rhodoplanes</taxon>
    </lineage>
</organism>
<feature type="domain" description="ACT" evidence="9">
    <location>
        <begin position="877"/>
        <end position="952"/>
    </location>
</feature>
<dbReference type="InterPro" id="IPR003607">
    <property type="entry name" value="HD/PDEase_dom"/>
</dbReference>
<dbReference type="EMBL" id="UWOC01000191">
    <property type="protein sequence ID" value="VCU11157.1"/>
    <property type="molecule type" value="Genomic_DNA"/>
</dbReference>
<dbReference type="EC" id="3.1.4.-" evidence="7"/>
<dbReference type="SUPFAM" id="SSF81301">
    <property type="entry name" value="Nucleotidyltransferase"/>
    <property type="match status" value="1"/>
</dbReference>
<dbReference type="CDD" id="cd04900">
    <property type="entry name" value="ACT_UUR-like_1"/>
    <property type="match status" value="1"/>
</dbReference>
<evidence type="ECO:0000313" key="11">
    <source>
        <dbReference type="EMBL" id="VCU11157.1"/>
    </source>
</evidence>
<evidence type="ECO:0000313" key="12">
    <source>
        <dbReference type="Proteomes" id="UP000289200"/>
    </source>
</evidence>
<sequence length="970" mass="109400">MAAPIGRAGPRHADRDRVGGVRYPTGMSALIDRPSRPASELFDVAAVAADLDRLAHEHTGHERELRTAVAQRLKQVVTEGRARAEQLLLTDRHGRRCAERLCDMQDAVIALLYEFAATHLYPTRNPSEAEHMAIVATGGYGRGLMAPGSDIDLLFLLPYKQTAWGESIAEAILYGLWDMGLKVGHATRSIDECIRQAKADMTIRTAILEARFLFGEQSLFDEMTERFDRQVVQNTGPEFVAAKLAEREERLKRVGQSRYLVEPNVKDGKGGLRDLHTLFWIAKYVYRVRRPEELLERGVFDRQEYRLFQRCEDFLWSVRCHMHFVTGRSEERLSFDIQRDLAVRLGYTEHPGMQDVERFMKHYFLIAKDVGDLTAILCAGLESRHQKDVPMLNRFVARLRPRPQRTLRESDDFISDNNRINIADPDVFQRDPKNLIRIFHLAQKHGLAFHPDAMRAVTRSLRLIDKHLRADPEANRLFLEILSGRNDTEIVLRRMNEVGVLGRFVPDFGRVVSMMQFNMYHHFTVDEHLLRCIGVLAEIESGHNEEYGLATELMRTIQPEHRAVLYVALFLHDIAKGRPEDHSQAGAKIARNLGPRFGLSAADTDTLAWLVEYHLVMSTIAQSRDLSDRRTIENFVQIVQSLERMKLLTILTTADIKAVGPGVWNSWKAQLLRALYYEAEPALTGGFSEVNRAQRVAAAQAQFRAELTEWSAEEVDKYIGRHYPAYWLKVDLAAQLGHARFVHDTEAAGLPLATRWGFDESRGVTVLTVLAPDHPWLLSVIAGACAAAGANIVDAQIYTTTDGLALDTISISREFERDEDETRRAARVTDTIEKGLRNELKLPDMVAKRGAGKGRIRAFRIEPEVSVNNQWSHRYTVVEVSGLDRPGLLYELTTTLSKLNLNITSAHVATFGERAVDVFYVTDLMGARITSPTRIAAIKRALLQPFAPRPERAAESGSRDDATGDAAVAG</sequence>
<evidence type="ECO:0000259" key="10">
    <source>
        <dbReference type="PROSITE" id="PS51831"/>
    </source>
</evidence>
<dbReference type="PROSITE" id="PS51671">
    <property type="entry name" value="ACT"/>
    <property type="match status" value="2"/>
</dbReference>